<dbReference type="PANTHER" id="PTHR12558">
    <property type="entry name" value="CELL DIVISION CYCLE 16,23,27"/>
    <property type="match status" value="1"/>
</dbReference>
<feature type="repeat" description="TPR" evidence="1">
    <location>
        <begin position="164"/>
        <end position="197"/>
    </location>
</feature>
<dbReference type="RefSeq" id="WP_090706074.1">
    <property type="nucleotide sequence ID" value="NZ_FNHH01000025.1"/>
</dbReference>
<dbReference type="Pfam" id="PF13432">
    <property type="entry name" value="TPR_16"/>
    <property type="match status" value="1"/>
</dbReference>
<gene>
    <name evidence="3" type="ORF">SAMN05421813_12521</name>
</gene>
<dbReference type="Proteomes" id="UP000199226">
    <property type="component" value="Unassembled WGS sequence"/>
</dbReference>
<feature type="signal peptide" evidence="2">
    <location>
        <begin position="1"/>
        <end position="21"/>
    </location>
</feature>
<keyword evidence="1" id="KW-0802">TPR repeat</keyword>
<dbReference type="Pfam" id="PF13181">
    <property type="entry name" value="TPR_8"/>
    <property type="match status" value="1"/>
</dbReference>
<feature type="chain" id="PRO_5011580891" evidence="2">
    <location>
        <begin position="22"/>
        <end position="560"/>
    </location>
</feature>
<dbReference type="SUPFAM" id="SSF48452">
    <property type="entry name" value="TPR-like"/>
    <property type="match status" value="3"/>
</dbReference>
<dbReference type="InterPro" id="IPR011990">
    <property type="entry name" value="TPR-like_helical_dom_sf"/>
</dbReference>
<dbReference type="SMART" id="SM00028">
    <property type="entry name" value="TPR"/>
    <property type="match status" value="4"/>
</dbReference>
<evidence type="ECO:0000313" key="3">
    <source>
        <dbReference type="EMBL" id="SDM83555.1"/>
    </source>
</evidence>
<evidence type="ECO:0000256" key="1">
    <source>
        <dbReference type="PROSITE-ProRule" id="PRU00339"/>
    </source>
</evidence>
<evidence type="ECO:0000256" key="2">
    <source>
        <dbReference type="SAM" id="SignalP"/>
    </source>
</evidence>
<dbReference type="PANTHER" id="PTHR12558:SF13">
    <property type="entry name" value="CELL DIVISION CYCLE PROTEIN 27 HOMOLOG"/>
    <property type="match status" value="1"/>
</dbReference>
<dbReference type="Gene3D" id="1.25.40.10">
    <property type="entry name" value="Tetratricopeptide repeat domain"/>
    <property type="match status" value="2"/>
</dbReference>
<dbReference type="PROSITE" id="PS50005">
    <property type="entry name" value="TPR"/>
    <property type="match status" value="1"/>
</dbReference>
<name>A0A1G9WHL5_9SPHI</name>
<dbReference type="AlphaFoldDB" id="A0A1G9WHL5"/>
<accession>A0A1G9WHL5</accession>
<dbReference type="STRING" id="990371.SAMN05421813_12521"/>
<proteinExistence type="predicted"/>
<evidence type="ECO:0000313" key="4">
    <source>
        <dbReference type="Proteomes" id="UP000199226"/>
    </source>
</evidence>
<reference evidence="4" key="1">
    <citation type="submission" date="2016-10" db="EMBL/GenBank/DDBJ databases">
        <authorList>
            <person name="Varghese N."/>
            <person name="Submissions S."/>
        </authorList>
    </citation>
    <scope>NUCLEOTIDE SEQUENCE [LARGE SCALE GENOMIC DNA]</scope>
    <source>
        <strain evidence="4">DSM 24536</strain>
    </source>
</reference>
<protein>
    <submittedName>
        <fullName evidence="3">Tetratricopeptide repeat-containing protein</fullName>
    </submittedName>
</protein>
<sequence length="560" mass="62729">MMNKAIKITLGFILVGSAVFAQSLTDARKAIDAEQYQKGKAILNTLTSTQPTNPENFFYLGNLYLTTSPIYIRPDYIDSAKTAFNKGIAANVEFPLNYVGLGAIELAKKGNPRANFDKAISLTKKKDHVTDLYIGRAYVNAPVPMIAEGMVHLNKAKVLNEKDAQLYLVLGDAYRSEMKNSEAFSAYRTAFDLDKTFLRSKVELGKINKMSKAFPEAIEEFNSVIALDANYGPAYRELAESYYQWAWTSQKEYDGRIKQALQYYEKYMDLTDRSLDSRLRHADFLYLTKDFKALEAEANEMAKLDKVNPRVLRYLAYSAFENGNFMASSQALKDFISKVEPSRLISQDYLYLGRAQMKDTTMFVEGLANINKAVELDSTNAAVMSEIGQALYKGKKYVEAAQAYEVAIKNPERALLDYYYLGMSYYFNYGAQKAANLNPTKDLLVKADTAFSFLVQRSPTTQAGWQYRGRINRLMDDENDSQGLAVPFYETYVKLVTIDKPELAAKSTAGLIEAYNYLGSVAARKDGNTAKAKEYFDKVLVLDPSNATATQAIAAISGSN</sequence>
<dbReference type="OrthoDB" id="638548at2"/>
<keyword evidence="2" id="KW-0732">Signal</keyword>
<dbReference type="InterPro" id="IPR019734">
    <property type="entry name" value="TPR_rpt"/>
</dbReference>
<keyword evidence="4" id="KW-1185">Reference proteome</keyword>
<dbReference type="EMBL" id="FNHH01000025">
    <property type="protein sequence ID" value="SDM83555.1"/>
    <property type="molecule type" value="Genomic_DNA"/>
</dbReference>
<organism evidence="3 4">
    <name type="scientific">Daejeonella rubra</name>
    <dbReference type="NCBI Taxonomy" id="990371"/>
    <lineage>
        <taxon>Bacteria</taxon>
        <taxon>Pseudomonadati</taxon>
        <taxon>Bacteroidota</taxon>
        <taxon>Sphingobacteriia</taxon>
        <taxon>Sphingobacteriales</taxon>
        <taxon>Sphingobacteriaceae</taxon>
        <taxon>Daejeonella</taxon>
    </lineage>
</organism>